<organism evidence="1 2">
    <name type="scientific">Flavobacterium rakeshii</name>
    <dbReference type="NCBI Taxonomy" id="1038845"/>
    <lineage>
        <taxon>Bacteria</taxon>
        <taxon>Pseudomonadati</taxon>
        <taxon>Bacteroidota</taxon>
        <taxon>Flavobacteriia</taxon>
        <taxon>Flavobacteriales</taxon>
        <taxon>Flavobacteriaceae</taxon>
        <taxon>Flavobacterium</taxon>
    </lineage>
</organism>
<reference evidence="1 2" key="1">
    <citation type="submission" date="2019-12" db="EMBL/GenBank/DDBJ databases">
        <authorList>
            <person name="Sun J.-Q."/>
        </authorList>
    </citation>
    <scope>NUCLEOTIDE SEQUENCE [LARGE SCALE GENOMIC DNA]</scope>
    <source>
        <strain evidence="1 2">JCM 17928</strain>
    </source>
</reference>
<dbReference type="Pfam" id="PF13715">
    <property type="entry name" value="CarbopepD_reg_2"/>
    <property type="match status" value="1"/>
</dbReference>
<dbReference type="Proteomes" id="UP000433945">
    <property type="component" value="Unassembled WGS sequence"/>
</dbReference>
<dbReference type="EMBL" id="WOWP01000063">
    <property type="protein sequence ID" value="MUV05474.1"/>
    <property type="molecule type" value="Genomic_DNA"/>
</dbReference>
<dbReference type="AlphaFoldDB" id="A0A6N8HI82"/>
<sequence length="308" mass="35138">MNIKGLSTTLILLLWPVALLSQSYQVKVIDSVTKEPLELATLRLLKNDYTLFSNNKGSFDLKLTQEEEAEISYIGYKTKKITVAKKDTLVNLVSQPNFLSEIVLEKTVNYTHSKKIKSENRPDQYFGFQFGTENCTYIPNKEKKKGKVTSIMLYHKKLRSMNFVDSALGRDKNCKGCKVDYLASYKISFYEYDSKSKKPGAVIYDKEIIVYPKNASGKFSIDLDSLSVPFPANGICVGVELINTKYNEPKSTFAFIGPTLGFYEYKENGLPKSWIRYRNEGWEFSHVTTRYDKGKRSNAMAVDISIKN</sequence>
<dbReference type="OrthoDB" id="9804995at2"/>
<comment type="caution">
    <text evidence="1">The sequence shown here is derived from an EMBL/GenBank/DDBJ whole genome shotgun (WGS) entry which is preliminary data.</text>
</comment>
<evidence type="ECO:0000313" key="2">
    <source>
        <dbReference type="Proteomes" id="UP000433945"/>
    </source>
</evidence>
<accession>A0A6N8HI82</accession>
<protein>
    <recommendedName>
        <fullName evidence="3">Carboxypeptidase-like regulatory domain-containing protein</fullName>
    </recommendedName>
</protein>
<dbReference type="RefSeq" id="WP_157484730.1">
    <property type="nucleotide sequence ID" value="NZ_WOWP01000063.1"/>
</dbReference>
<evidence type="ECO:0008006" key="3">
    <source>
        <dbReference type="Google" id="ProtNLM"/>
    </source>
</evidence>
<dbReference type="SUPFAM" id="SSF49464">
    <property type="entry name" value="Carboxypeptidase regulatory domain-like"/>
    <property type="match status" value="1"/>
</dbReference>
<keyword evidence="2" id="KW-1185">Reference proteome</keyword>
<evidence type="ECO:0000313" key="1">
    <source>
        <dbReference type="EMBL" id="MUV05474.1"/>
    </source>
</evidence>
<dbReference type="InterPro" id="IPR008969">
    <property type="entry name" value="CarboxyPept-like_regulatory"/>
</dbReference>
<proteinExistence type="predicted"/>
<name>A0A6N8HI82_9FLAO</name>
<gene>
    <name evidence="1" type="ORF">GN157_17305</name>
</gene>